<evidence type="ECO:0000313" key="3">
    <source>
        <dbReference type="EMBL" id="CAE0712213.1"/>
    </source>
</evidence>
<evidence type="ECO:0008006" key="4">
    <source>
        <dbReference type="Google" id="ProtNLM"/>
    </source>
</evidence>
<sequence>MKQRSRPNGPSTNRFLSSRQKERLPSILPTVLVCFLCSVVSFYAGICFSASIGWASCRQQNEHAAPSAANANAAANPNAAADSASVEKLKQAVRNLEQELENCTENTSTENTSNDGNNNNNNNEAQTQTIKPFHAEAFSKKHTGTFASGMQLVDRKEFAETFDTGVPLDQDTVGNNKVLLLYSDKSAFPDTHNNHNNNNNYHPTVREATANCNNLHVLLTQADSRTRQCIAVVGQYESYHVQKFMRVDPTLKKGGIDPSLPLSYVARGYQQNGRKSHKVPTLAQSKQHWKNLVEYLQTLLATNANNTTKGKGENSINTDGNGNSNSNVGVIESLTPVLKEVASHNDHNTVIVMVCNFGQSELLLNCKSRALAVYCVALRCVASRRVA</sequence>
<gene>
    <name evidence="3" type="ORF">PAUS00366_LOCUS4965</name>
</gene>
<feature type="compositionally biased region" description="Low complexity" evidence="1">
    <location>
        <begin position="102"/>
        <end position="124"/>
    </location>
</feature>
<reference evidence="3" key="1">
    <citation type="submission" date="2021-01" db="EMBL/GenBank/DDBJ databases">
        <authorList>
            <person name="Corre E."/>
            <person name="Pelletier E."/>
            <person name="Niang G."/>
            <person name="Scheremetjew M."/>
            <person name="Finn R."/>
            <person name="Kale V."/>
            <person name="Holt S."/>
            <person name="Cochrane G."/>
            <person name="Meng A."/>
            <person name="Brown T."/>
            <person name="Cohen L."/>
        </authorList>
    </citation>
    <scope>NUCLEOTIDE SEQUENCE</scope>
    <source>
        <strain evidence="3">10249 10 AB</strain>
    </source>
</reference>
<organism evidence="3">
    <name type="scientific">Pseudo-nitzschia australis</name>
    <dbReference type="NCBI Taxonomy" id="44445"/>
    <lineage>
        <taxon>Eukaryota</taxon>
        <taxon>Sar</taxon>
        <taxon>Stramenopiles</taxon>
        <taxon>Ochrophyta</taxon>
        <taxon>Bacillariophyta</taxon>
        <taxon>Bacillariophyceae</taxon>
        <taxon>Bacillariophycidae</taxon>
        <taxon>Bacillariales</taxon>
        <taxon>Bacillariaceae</taxon>
        <taxon>Pseudo-nitzschia</taxon>
    </lineage>
</organism>
<feature type="region of interest" description="Disordered" evidence="1">
    <location>
        <begin position="102"/>
        <end position="125"/>
    </location>
</feature>
<feature type="transmembrane region" description="Helical" evidence="2">
    <location>
        <begin position="27"/>
        <end position="54"/>
    </location>
</feature>
<evidence type="ECO:0000256" key="2">
    <source>
        <dbReference type="SAM" id="Phobius"/>
    </source>
</evidence>
<protein>
    <recommendedName>
        <fullName evidence="4">Transmembrane protein</fullName>
    </recommendedName>
</protein>
<dbReference type="EMBL" id="HBIX01006291">
    <property type="protein sequence ID" value="CAE0712213.1"/>
    <property type="molecule type" value="Transcribed_RNA"/>
</dbReference>
<accession>A0A7S4ADT3</accession>
<keyword evidence="2" id="KW-1133">Transmembrane helix</keyword>
<dbReference type="AlphaFoldDB" id="A0A7S4ADT3"/>
<evidence type="ECO:0000256" key="1">
    <source>
        <dbReference type="SAM" id="MobiDB-lite"/>
    </source>
</evidence>
<name>A0A7S4ADT3_9STRA</name>
<keyword evidence="2" id="KW-0812">Transmembrane</keyword>
<proteinExistence type="predicted"/>
<keyword evidence="2" id="KW-0472">Membrane</keyword>